<reference evidence="1 2" key="1">
    <citation type="submission" date="2019-12" db="EMBL/GenBank/DDBJ databases">
        <title>Halocatena pleomorpha gen. nov. sp. nov., an extremely halophilic archaeon of family Halobacteriaceae isolated from saltpan soil.</title>
        <authorList>
            <person name="Pal Y."/>
            <person name="Verma A."/>
            <person name="Krishnamurthi S."/>
            <person name="Kumar P."/>
        </authorList>
    </citation>
    <scope>NUCLEOTIDE SEQUENCE [LARGE SCALE GENOMIC DNA]</scope>
    <source>
        <strain evidence="1 2">JCM 16495</strain>
    </source>
</reference>
<proteinExistence type="predicted"/>
<dbReference type="Gene3D" id="2.60.120.1180">
    <property type="match status" value="1"/>
</dbReference>
<evidence type="ECO:0000313" key="1">
    <source>
        <dbReference type="EMBL" id="MWG32972.1"/>
    </source>
</evidence>
<dbReference type="Proteomes" id="UP000451471">
    <property type="component" value="Unassembled WGS sequence"/>
</dbReference>
<dbReference type="EMBL" id="WSZK01000001">
    <property type="protein sequence ID" value="MWG32972.1"/>
    <property type="molecule type" value="Genomic_DNA"/>
</dbReference>
<organism evidence="1 2">
    <name type="scientific">Halomarina oriensis</name>
    <dbReference type="NCBI Taxonomy" id="671145"/>
    <lineage>
        <taxon>Archaea</taxon>
        <taxon>Methanobacteriati</taxon>
        <taxon>Methanobacteriota</taxon>
        <taxon>Stenosarchaea group</taxon>
        <taxon>Halobacteria</taxon>
        <taxon>Halobacteriales</taxon>
        <taxon>Natronomonadaceae</taxon>
        <taxon>Halomarina</taxon>
    </lineage>
</organism>
<dbReference type="RefSeq" id="WP_158202698.1">
    <property type="nucleotide sequence ID" value="NZ_WSZK01000001.1"/>
</dbReference>
<gene>
    <name evidence="1" type="ORF">GQS65_00430</name>
</gene>
<name>A0A6B0GDU0_9EURY</name>
<dbReference type="OrthoDB" id="183780at2157"/>
<keyword evidence="2" id="KW-1185">Reference proteome</keyword>
<sequence>MTDLFIINGESAEGVEALQNVPTSPDATAIAEFSPERGMAFFFRNRVERGEQTLGLPIFGSFVDANGDPLPVNTSLYLALKLKGRAQAVKVSDRKGNISFYQNSVDTQQDVDNIDGAKFVLRQTEEQGGAPVEHIRVRDIDSFRLMCDSSAQIDWSQSEMYVDAQAVTERELGN</sequence>
<comment type="caution">
    <text evidence="1">The sequence shown here is derived from an EMBL/GenBank/DDBJ whole genome shotgun (WGS) entry which is preliminary data.</text>
</comment>
<protein>
    <submittedName>
        <fullName evidence="1">Uncharacterized protein</fullName>
    </submittedName>
</protein>
<dbReference type="AlphaFoldDB" id="A0A6B0GDU0"/>
<accession>A0A6B0GDU0</accession>
<evidence type="ECO:0000313" key="2">
    <source>
        <dbReference type="Proteomes" id="UP000451471"/>
    </source>
</evidence>